<gene>
    <name evidence="2" type="ORF">RDB_LOCUS160739</name>
</gene>
<dbReference type="Proteomes" id="UP000663843">
    <property type="component" value="Unassembled WGS sequence"/>
</dbReference>
<proteinExistence type="predicted"/>
<evidence type="ECO:0000313" key="3">
    <source>
        <dbReference type="Proteomes" id="UP000663843"/>
    </source>
</evidence>
<organism evidence="2 3">
    <name type="scientific">Rhizoctonia solani</name>
    <dbReference type="NCBI Taxonomy" id="456999"/>
    <lineage>
        <taxon>Eukaryota</taxon>
        <taxon>Fungi</taxon>
        <taxon>Dikarya</taxon>
        <taxon>Basidiomycota</taxon>
        <taxon>Agaricomycotina</taxon>
        <taxon>Agaricomycetes</taxon>
        <taxon>Cantharellales</taxon>
        <taxon>Ceratobasidiaceae</taxon>
        <taxon>Rhizoctonia</taxon>
    </lineage>
</organism>
<protein>
    <submittedName>
        <fullName evidence="2">Uncharacterized protein</fullName>
    </submittedName>
</protein>
<feature type="region of interest" description="Disordered" evidence="1">
    <location>
        <begin position="382"/>
        <end position="424"/>
    </location>
</feature>
<sequence>MSMSSIVDSRTCGVIFPTQAHSIGEHNSGGSNASIGSCVTSATQLVTSATELEDWARSIKLDLVIKTVVPDAAVFNPIRDIQAAATTIPIWLKNPDSPEFGYVFPVLLEWKDILCSTLQQSGSRYSPSHSKDLDFPQAVQVILRACYHQEVVLKTFGLQSERSTRAYIDGLMDRSCEAVNDLVWYSTDRMLRLPVPTSKLDRIRVSTITTSGGIFLPVPNFRPYELSPEFRTAASALADPPETSKLMFIHWVTQYKRMGSSENRMKMAMASALQQKKALGLPDQFVFGVFQFDSDFLQVNAGRWIDDEIKIYKIGTYTLKSPASLVEFQLVVRRVNQLAPVYRDQLMEVAPALQRAIENKAPVDEWAPIRIATAYEDFERLSESEHFEESTNPEHSRRESSDSEDSGESNVTQGLSPELSSLGEWDVNERIDTFRQGVRSCDFGATKDAKVSRSY</sequence>
<accession>A0A8H3HHM0</accession>
<name>A0A8H3HHM0_9AGAM</name>
<evidence type="ECO:0000256" key="1">
    <source>
        <dbReference type="SAM" id="MobiDB-lite"/>
    </source>
</evidence>
<comment type="caution">
    <text evidence="2">The sequence shown here is derived from an EMBL/GenBank/DDBJ whole genome shotgun (WGS) entry which is preliminary data.</text>
</comment>
<dbReference type="AlphaFoldDB" id="A0A8H3HHM0"/>
<feature type="compositionally biased region" description="Basic and acidic residues" evidence="1">
    <location>
        <begin position="382"/>
        <end position="401"/>
    </location>
</feature>
<dbReference type="EMBL" id="CAJMWT010006489">
    <property type="protein sequence ID" value="CAE6517088.1"/>
    <property type="molecule type" value="Genomic_DNA"/>
</dbReference>
<evidence type="ECO:0000313" key="2">
    <source>
        <dbReference type="EMBL" id="CAE6517088.1"/>
    </source>
</evidence>
<reference evidence="2" key="1">
    <citation type="submission" date="2021-01" db="EMBL/GenBank/DDBJ databases">
        <authorList>
            <person name="Kaushik A."/>
        </authorList>
    </citation>
    <scope>NUCLEOTIDE SEQUENCE</scope>
    <source>
        <strain evidence="2">AG2-2IIIB</strain>
    </source>
</reference>
<feature type="compositionally biased region" description="Polar residues" evidence="1">
    <location>
        <begin position="410"/>
        <end position="419"/>
    </location>
</feature>